<dbReference type="Proteomes" id="UP001154282">
    <property type="component" value="Unassembled WGS sequence"/>
</dbReference>
<comment type="similarity">
    <text evidence="1">Belongs to the STXBP/unc-18/SEC1 family.</text>
</comment>
<proteinExistence type="inferred from homology"/>
<gene>
    <name evidence="3" type="ORF">LITE_LOCUS4812</name>
</gene>
<name>A0AAV0HKR9_9ROSI</name>
<accession>A0AAV0HKR9</accession>
<comment type="caution">
    <text evidence="3">The sequence shown here is derived from an EMBL/GenBank/DDBJ whole genome shotgun (WGS) entry which is preliminary data.</text>
</comment>
<dbReference type="Gene3D" id="1.25.40.60">
    <property type="match status" value="1"/>
</dbReference>
<evidence type="ECO:0000313" key="3">
    <source>
        <dbReference type="EMBL" id="CAI0385498.1"/>
    </source>
</evidence>
<evidence type="ECO:0000313" key="4">
    <source>
        <dbReference type="Proteomes" id="UP001154282"/>
    </source>
</evidence>
<dbReference type="Gene3D" id="3.90.830.10">
    <property type="entry name" value="Syntaxin Binding Protein 1, Chain A, domain 2"/>
    <property type="match status" value="1"/>
</dbReference>
<dbReference type="GO" id="GO:0016192">
    <property type="term" value="P:vesicle-mediated transport"/>
    <property type="evidence" value="ECO:0007669"/>
    <property type="project" value="InterPro"/>
</dbReference>
<reference evidence="3" key="1">
    <citation type="submission" date="2022-08" db="EMBL/GenBank/DDBJ databases">
        <authorList>
            <person name="Gutierrez-Valencia J."/>
        </authorList>
    </citation>
    <scope>NUCLEOTIDE SEQUENCE</scope>
</reference>
<dbReference type="InterPro" id="IPR001619">
    <property type="entry name" value="Sec1-like"/>
</dbReference>
<dbReference type="EMBL" id="CAMGYJ010000002">
    <property type="protein sequence ID" value="CAI0385498.1"/>
    <property type="molecule type" value="Genomic_DNA"/>
</dbReference>
<dbReference type="InterPro" id="IPR036045">
    <property type="entry name" value="Sec1-like_sf"/>
</dbReference>
<dbReference type="Pfam" id="PF00995">
    <property type="entry name" value="Sec1"/>
    <property type="match status" value="1"/>
</dbReference>
<keyword evidence="4" id="KW-1185">Reference proteome</keyword>
<dbReference type="Gene3D" id="3.40.50.1910">
    <property type="match status" value="1"/>
</dbReference>
<evidence type="ECO:0000256" key="1">
    <source>
        <dbReference type="ARBA" id="ARBA00009884"/>
    </source>
</evidence>
<organism evidence="3 4">
    <name type="scientific">Linum tenue</name>
    <dbReference type="NCBI Taxonomy" id="586396"/>
    <lineage>
        <taxon>Eukaryota</taxon>
        <taxon>Viridiplantae</taxon>
        <taxon>Streptophyta</taxon>
        <taxon>Embryophyta</taxon>
        <taxon>Tracheophyta</taxon>
        <taxon>Spermatophyta</taxon>
        <taxon>Magnoliopsida</taxon>
        <taxon>eudicotyledons</taxon>
        <taxon>Gunneridae</taxon>
        <taxon>Pentapetalae</taxon>
        <taxon>rosids</taxon>
        <taxon>fabids</taxon>
        <taxon>Malpighiales</taxon>
        <taxon>Linaceae</taxon>
        <taxon>Linum</taxon>
    </lineage>
</organism>
<dbReference type="AlphaFoldDB" id="A0AAV0HKR9"/>
<dbReference type="PIRSF" id="PIRSF005715">
    <property type="entry name" value="VPS45_Sec1"/>
    <property type="match status" value="1"/>
</dbReference>
<dbReference type="PANTHER" id="PTHR11679">
    <property type="entry name" value="VESICLE PROTEIN SORTING-ASSOCIATED"/>
    <property type="match status" value="1"/>
</dbReference>
<dbReference type="InterPro" id="IPR043127">
    <property type="entry name" value="Sec-1-like_dom3a"/>
</dbReference>
<evidence type="ECO:0000256" key="2">
    <source>
        <dbReference type="SAM" id="MobiDB-lite"/>
    </source>
</evidence>
<dbReference type="InterPro" id="IPR027482">
    <property type="entry name" value="Sec1-like_dom2"/>
</dbReference>
<protein>
    <submittedName>
        <fullName evidence="3">Uncharacterized protein</fullName>
    </submittedName>
</protein>
<dbReference type="SUPFAM" id="SSF56815">
    <property type="entry name" value="Sec1/munc18-like (SM) proteins"/>
    <property type="match status" value="1"/>
</dbReference>
<feature type="region of interest" description="Disordered" evidence="2">
    <location>
        <begin position="335"/>
        <end position="374"/>
    </location>
</feature>
<sequence>MHTYMQEFPFVRYRAAKPSEESTFRDSIPSKLAAGVWHMVSQYKSIPNFPQRETCELLILDRNVDHIAPVIHEWTYDAMCHDLLEMDGNKYVIEVPSKSGGPPQEKEVLLEDNDPVWLELRHVHIADASERLYEKMTTFASKNKAAQMQQHKDGGEISTRELQKIVQALPKYNEIMEKLQLHVEIAGKINLQIRDMGLRDLGQLEQDLVFGDAGAKEVISYLRTNKEDDPENKLRMLMIYAFVYPEKFEGDKGTKLMQLAKLSEKEMQVVKNMQMLAGSSAAPKKPKNNFSLKFDNAKVQLWGFFFFFFQELIQKVNKGALPKDEYVCMNETAAKSGGSGEGSKAGSESTSNAGGGPERRAPAHSKRSRRTPAFGSDSVLKNAVLDPKNMGQRIFVFIIGGATRSELRVCHKLTTKLQREVVLGCTSLDDPANYITKLSLLSEPETATSGSHLPMLF</sequence>